<dbReference type="InterPro" id="IPR016155">
    <property type="entry name" value="Mopterin_synth/thiamin_S_b"/>
</dbReference>
<sequence length="65" mass="7237">MEIILNGEKKQLEGNITVTGLLGSLGMNRCVAVFINGRQLLMAEYETTHINEFDKVRIFRPLSGG</sequence>
<dbReference type="SUPFAM" id="SSF54285">
    <property type="entry name" value="MoaD/ThiS"/>
    <property type="match status" value="1"/>
</dbReference>
<dbReference type="InterPro" id="IPR012675">
    <property type="entry name" value="Beta-grasp_dom_sf"/>
</dbReference>
<keyword evidence="2" id="KW-1185">Reference proteome</keyword>
<dbReference type="RefSeq" id="WP_038263148.1">
    <property type="nucleotide sequence ID" value="NZ_FSRH01000008.1"/>
</dbReference>
<dbReference type="STRING" id="1121324.CLIT_8c01200"/>
<gene>
    <name evidence="1" type="ORF">CLIT_8c01200</name>
</gene>
<evidence type="ECO:0000313" key="2">
    <source>
        <dbReference type="Proteomes" id="UP000027946"/>
    </source>
</evidence>
<dbReference type="AlphaFoldDB" id="A0A069RG00"/>
<dbReference type="NCBIfam" id="TIGR01683">
    <property type="entry name" value="thiS"/>
    <property type="match status" value="1"/>
</dbReference>
<dbReference type="Proteomes" id="UP000027946">
    <property type="component" value="Unassembled WGS sequence"/>
</dbReference>
<dbReference type="EMBL" id="JJMM01000008">
    <property type="protein sequence ID" value="KDR95951.1"/>
    <property type="molecule type" value="Genomic_DNA"/>
</dbReference>
<protein>
    <recommendedName>
        <fullName evidence="3">Thiamine biosynthesis protein ThiS</fullName>
    </recommendedName>
</protein>
<evidence type="ECO:0000313" key="1">
    <source>
        <dbReference type="EMBL" id="KDR95951.1"/>
    </source>
</evidence>
<dbReference type="InterPro" id="IPR003749">
    <property type="entry name" value="ThiS/MoaD-like"/>
</dbReference>
<reference evidence="1 2" key="1">
    <citation type="submission" date="2014-03" db="EMBL/GenBank/DDBJ databases">
        <title>Genome sequence of Clostridium litorale W6, DSM 5388.</title>
        <authorList>
            <person name="Poehlein A."/>
            <person name="Jagirdar A."/>
            <person name="Khonsari B."/>
            <person name="Chibani C.M."/>
            <person name="Gutierrez Gutierrez D.A."/>
            <person name="Davydova E."/>
            <person name="Alghaithi H.S."/>
            <person name="Nair K.P."/>
            <person name="Dhamotharan K."/>
            <person name="Chandran L."/>
            <person name="G W."/>
            <person name="Daniel R."/>
        </authorList>
    </citation>
    <scope>NUCLEOTIDE SEQUENCE [LARGE SCALE GENOMIC DNA]</scope>
    <source>
        <strain evidence="1 2">W6</strain>
    </source>
</reference>
<comment type="caution">
    <text evidence="1">The sequence shown here is derived from an EMBL/GenBank/DDBJ whole genome shotgun (WGS) entry which is preliminary data.</text>
</comment>
<proteinExistence type="predicted"/>
<organism evidence="1 2">
    <name type="scientific">Peptoclostridium litorale DSM 5388</name>
    <dbReference type="NCBI Taxonomy" id="1121324"/>
    <lineage>
        <taxon>Bacteria</taxon>
        <taxon>Bacillati</taxon>
        <taxon>Bacillota</taxon>
        <taxon>Clostridia</taxon>
        <taxon>Peptostreptococcales</taxon>
        <taxon>Peptoclostridiaceae</taxon>
        <taxon>Peptoclostridium</taxon>
    </lineage>
</organism>
<accession>A0A069RG00</accession>
<dbReference type="Pfam" id="PF02597">
    <property type="entry name" value="ThiS"/>
    <property type="match status" value="1"/>
</dbReference>
<dbReference type="InterPro" id="IPR010035">
    <property type="entry name" value="Thi_S"/>
</dbReference>
<dbReference type="CDD" id="cd00565">
    <property type="entry name" value="Ubl_ThiS"/>
    <property type="match status" value="1"/>
</dbReference>
<evidence type="ECO:0008006" key="3">
    <source>
        <dbReference type="Google" id="ProtNLM"/>
    </source>
</evidence>
<dbReference type="OrthoDB" id="1956990at2"/>
<name>A0A069RG00_PEPLI</name>
<dbReference type="Gene3D" id="3.10.20.30">
    <property type="match status" value="1"/>
</dbReference>